<name>A0A1F5YCX8_9BACT</name>
<dbReference type="PANTHER" id="PTHR33515:SF1">
    <property type="entry name" value="RIBOSOME-BINDING FACTOR A, CHLOROPLASTIC-RELATED"/>
    <property type="match status" value="1"/>
</dbReference>
<dbReference type="Pfam" id="PF02033">
    <property type="entry name" value="RBFA"/>
    <property type="match status" value="1"/>
</dbReference>
<keyword evidence="1 2" id="KW-0690">Ribosome biogenesis</keyword>
<dbReference type="InterPro" id="IPR015946">
    <property type="entry name" value="KH_dom-like_a/b"/>
</dbReference>
<organism evidence="3 4">
    <name type="scientific">Candidatus Glassbacteria bacterium GWA2_58_10</name>
    <dbReference type="NCBI Taxonomy" id="1817865"/>
    <lineage>
        <taxon>Bacteria</taxon>
        <taxon>Candidatus Glassiibacteriota</taxon>
    </lineage>
</organism>
<comment type="subunit">
    <text evidence="2">Monomer. Binds 30S ribosomal subunits, but not 50S ribosomal subunits or 70S ribosomes.</text>
</comment>
<dbReference type="NCBIfam" id="TIGR00082">
    <property type="entry name" value="rbfA"/>
    <property type="match status" value="1"/>
</dbReference>
<comment type="subcellular location">
    <subcellularLocation>
        <location evidence="2">Cytoplasm</location>
    </subcellularLocation>
</comment>
<evidence type="ECO:0000313" key="4">
    <source>
        <dbReference type="Proteomes" id="UP000176992"/>
    </source>
</evidence>
<evidence type="ECO:0000256" key="1">
    <source>
        <dbReference type="ARBA" id="ARBA00022517"/>
    </source>
</evidence>
<keyword evidence="2" id="KW-0963">Cytoplasm</keyword>
<dbReference type="AlphaFoldDB" id="A0A1F5YCX8"/>
<dbReference type="EMBL" id="MFIV01000185">
    <property type="protein sequence ID" value="OGF98004.1"/>
    <property type="molecule type" value="Genomic_DNA"/>
</dbReference>
<accession>A0A1F5YCX8</accession>
<gene>
    <name evidence="2" type="primary">rbfA</name>
    <name evidence="3" type="ORF">A2Z86_03460</name>
</gene>
<dbReference type="Gene3D" id="3.30.300.20">
    <property type="match status" value="1"/>
</dbReference>
<comment type="caution">
    <text evidence="3">The sequence shown here is derived from an EMBL/GenBank/DDBJ whole genome shotgun (WGS) entry which is preliminary data.</text>
</comment>
<evidence type="ECO:0000313" key="3">
    <source>
        <dbReference type="EMBL" id="OGF98004.1"/>
    </source>
</evidence>
<protein>
    <recommendedName>
        <fullName evidence="2">Ribosome-binding factor A</fullName>
    </recommendedName>
</protein>
<evidence type="ECO:0000256" key="2">
    <source>
        <dbReference type="HAMAP-Rule" id="MF_00003"/>
    </source>
</evidence>
<reference evidence="3 4" key="1">
    <citation type="journal article" date="2016" name="Nat. Commun.">
        <title>Thousands of microbial genomes shed light on interconnected biogeochemical processes in an aquifer system.</title>
        <authorList>
            <person name="Anantharaman K."/>
            <person name="Brown C.T."/>
            <person name="Hug L.A."/>
            <person name="Sharon I."/>
            <person name="Castelle C.J."/>
            <person name="Probst A.J."/>
            <person name="Thomas B.C."/>
            <person name="Singh A."/>
            <person name="Wilkins M.J."/>
            <person name="Karaoz U."/>
            <person name="Brodie E.L."/>
            <person name="Williams K.H."/>
            <person name="Hubbard S.S."/>
            <person name="Banfield J.F."/>
        </authorList>
    </citation>
    <scope>NUCLEOTIDE SEQUENCE [LARGE SCALE GENOMIC DNA]</scope>
</reference>
<dbReference type="GO" id="GO:0043024">
    <property type="term" value="F:ribosomal small subunit binding"/>
    <property type="evidence" value="ECO:0007669"/>
    <property type="project" value="TreeGrafter"/>
</dbReference>
<comment type="similarity">
    <text evidence="2">Belongs to the RbfA family.</text>
</comment>
<dbReference type="Proteomes" id="UP000176992">
    <property type="component" value="Unassembled WGS sequence"/>
</dbReference>
<dbReference type="PANTHER" id="PTHR33515">
    <property type="entry name" value="RIBOSOME-BINDING FACTOR A, CHLOROPLASTIC-RELATED"/>
    <property type="match status" value="1"/>
</dbReference>
<sequence>MARNAFKRSDRLGHLLQREIGNVLQLEVNNPRLRFVTVTGVRLSDDLKDATVFVSIIGEDKQKTFDSLLNAVSFIRTCTGKRCYLKFVPRLNFKLDLTAERASRIDHLLQEMHSGDDREAPPE</sequence>
<proteinExistence type="inferred from homology"/>
<dbReference type="GO" id="GO:0030490">
    <property type="term" value="P:maturation of SSU-rRNA"/>
    <property type="evidence" value="ECO:0007669"/>
    <property type="project" value="UniProtKB-UniRule"/>
</dbReference>
<dbReference type="GO" id="GO:0005829">
    <property type="term" value="C:cytosol"/>
    <property type="evidence" value="ECO:0007669"/>
    <property type="project" value="TreeGrafter"/>
</dbReference>
<dbReference type="SUPFAM" id="SSF89919">
    <property type="entry name" value="Ribosome-binding factor A, RbfA"/>
    <property type="match status" value="1"/>
</dbReference>
<comment type="function">
    <text evidence="2">One of several proteins that assist in the late maturation steps of the functional core of the 30S ribosomal subunit. Associates with free 30S ribosomal subunits (but not with 30S subunits that are part of 70S ribosomes or polysomes). Required for efficient processing of 16S rRNA. May interact with the 5'-terminal helix region of 16S rRNA.</text>
</comment>
<dbReference type="InterPro" id="IPR000238">
    <property type="entry name" value="RbfA"/>
</dbReference>
<dbReference type="HAMAP" id="MF_00003">
    <property type="entry name" value="RbfA"/>
    <property type="match status" value="1"/>
</dbReference>
<dbReference type="InterPro" id="IPR023799">
    <property type="entry name" value="RbfA_dom_sf"/>
</dbReference>